<protein>
    <recommendedName>
        <fullName evidence="3">HD domain-containing protein</fullName>
    </recommendedName>
</protein>
<keyword evidence="2" id="KW-0812">Transmembrane</keyword>
<keyword evidence="2" id="KW-1133">Transmembrane helix</keyword>
<feature type="compositionally biased region" description="Basic and acidic residues" evidence="1">
    <location>
        <begin position="402"/>
        <end position="419"/>
    </location>
</feature>
<name>A0A0N0LTQ8_9HELI</name>
<evidence type="ECO:0000313" key="5">
    <source>
        <dbReference type="Proteomes" id="UP000037997"/>
    </source>
</evidence>
<feature type="transmembrane region" description="Helical" evidence="2">
    <location>
        <begin position="21"/>
        <end position="42"/>
    </location>
</feature>
<keyword evidence="2" id="KW-0472">Membrane</keyword>
<evidence type="ECO:0000313" key="4">
    <source>
        <dbReference type="EMBL" id="KPH55509.1"/>
    </source>
</evidence>
<dbReference type="InterPro" id="IPR006674">
    <property type="entry name" value="HD_domain"/>
</dbReference>
<comment type="caution">
    <text evidence="4">The sequence shown here is derived from an EMBL/GenBank/DDBJ whole genome shotgun (WGS) entry which is preliminary data.</text>
</comment>
<accession>A0A0N0LTQ8</accession>
<dbReference type="PATRIC" id="fig|35818.11.peg.1611"/>
<feature type="compositionally biased region" description="Polar residues" evidence="1">
    <location>
        <begin position="436"/>
        <end position="452"/>
    </location>
</feature>
<dbReference type="CDD" id="cd09641">
    <property type="entry name" value="Cas3''_I"/>
    <property type="match status" value="1"/>
</dbReference>
<dbReference type="SUPFAM" id="SSF109604">
    <property type="entry name" value="HD-domain/PDEase-like"/>
    <property type="match status" value="1"/>
</dbReference>
<reference evidence="4 5" key="1">
    <citation type="submission" date="2014-06" db="EMBL/GenBank/DDBJ databases">
        <title>Helicobacter pullorum isolates in fresh chicken meat - phenotypic and genotypic features.</title>
        <authorList>
            <person name="Borges V."/>
            <person name="Santos A."/>
            <person name="Correia C.B."/>
            <person name="Saraiva M."/>
            <person name="Menard A."/>
            <person name="Vieira L."/>
            <person name="Sampaio D.A."/>
            <person name="Gomes J.P."/>
            <person name="Oleastro M."/>
        </authorList>
    </citation>
    <scope>NUCLEOTIDE SEQUENCE [LARGE SCALE GENOMIC DNA]</scope>
    <source>
        <strain evidence="4 5">229334/12</strain>
    </source>
</reference>
<evidence type="ECO:0000256" key="1">
    <source>
        <dbReference type="SAM" id="MobiDB-lite"/>
    </source>
</evidence>
<feature type="transmembrane region" description="Helical" evidence="2">
    <location>
        <begin position="69"/>
        <end position="88"/>
    </location>
</feature>
<evidence type="ECO:0000259" key="3">
    <source>
        <dbReference type="Pfam" id="PF01966"/>
    </source>
</evidence>
<dbReference type="Proteomes" id="UP000037997">
    <property type="component" value="Unassembled WGS sequence"/>
</dbReference>
<sequence>MIGIIEDIIKFILTHRFIRIGINYIIASFLLFFVAIVAMIFYKKGVIYYNPLILFQKETYIWLWENYKLYIVAVVGIEQLILWFYFFYTKIKKTNPKMLAKKDEIIRVPLEEVMKLWLDENELQEFYAKSKENSRQKTAIIKDSEVLEVWINSINELFIDEVKLFIYEVIRPNFSYFSEKELQMVVFILTLLQDNRDCPSVTSNYHSDSNNQYKTEMLTIKMSAYEALAKYIPLLEHTLGVARNVIKVLDSKKVSPSKRQQLIPKTIISALAHDLGKIARYNSQVTTDSDYSRRRKELPHNEISSIIVEEIGFLEVKLEKEYIKEISQAVKLHHTAPSPENMLLSVLIEADWNARDNEKMTCRERIKKEMGQSLEKEMKRQISNGRTQEVKEVVSEEIQEEALPKRTQDKELELLKEPQNETPNESLEETKEENLTIEQESFVTNETTINPTKETDEELSDFDSRSPSDDLRLNKNGYYVAMIATAALEKEKSLKLISNAKETMGTEALMYNHKGNILVFFKSESIPSTETMLNKIFLFQPSKIGYLHLKGENNIYASLAKIENVLEDSEVGVVNCKQEKQLEPLRNTDKESIGESKVLEMENSFKNVMQSLAETKQKTDDNQESPFNAEKFLSAIFSKIKEKISEVSHASSGFYALPYKARGRILVSGQFLNDIIAEVTQCSQKEAEKRKNFFVKQYGSKESNPRFIFDIAITKGFYTSVYYLVDRKGKKTEYICIPFDRKALDIDNAKMDYYMKKETIQGYKIEPFKNFT</sequence>
<evidence type="ECO:0000256" key="2">
    <source>
        <dbReference type="SAM" id="Phobius"/>
    </source>
</evidence>
<feature type="domain" description="HD" evidence="3">
    <location>
        <begin position="235"/>
        <end position="366"/>
    </location>
</feature>
<dbReference type="AlphaFoldDB" id="A0A0N0LTQ8"/>
<dbReference type="Pfam" id="PF01966">
    <property type="entry name" value="HD"/>
    <property type="match status" value="1"/>
</dbReference>
<organism evidence="4 5">
    <name type="scientific">Helicobacter pullorum</name>
    <dbReference type="NCBI Taxonomy" id="35818"/>
    <lineage>
        <taxon>Bacteria</taxon>
        <taxon>Pseudomonadati</taxon>
        <taxon>Campylobacterota</taxon>
        <taxon>Epsilonproteobacteria</taxon>
        <taxon>Campylobacterales</taxon>
        <taxon>Helicobacteraceae</taxon>
        <taxon>Helicobacter</taxon>
    </lineage>
</organism>
<proteinExistence type="predicted"/>
<dbReference type="EMBL" id="JNOC01000042">
    <property type="protein sequence ID" value="KPH55509.1"/>
    <property type="molecule type" value="Genomic_DNA"/>
</dbReference>
<dbReference type="Gene3D" id="1.10.3210.10">
    <property type="entry name" value="Hypothetical protein af1432"/>
    <property type="match status" value="1"/>
</dbReference>
<gene>
    <name evidence="4" type="ORF">HPU229334_08145</name>
</gene>
<feature type="region of interest" description="Disordered" evidence="1">
    <location>
        <begin position="400"/>
        <end position="468"/>
    </location>
</feature>
<dbReference type="RefSeq" id="WP_054198193.1">
    <property type="nucleotide sequence ID" value="NZ_JNOC01000042.1"/>
</dbReference>